<dbReference type="Gramene" id="rna-AYBTSS11_LOCUS13570">
    <property type="protein sequence ID" value="CAJ1949136.1"/>
    <property type="gene ID" value="gene-AYBTSS11_LOCUS13570"/>
</dbReference>
<keyword evidence="2" id="KW-1185">Reference proteome</keyword>
<evidence type="ECO:0000313" key="1">
    <source>
        <dbReference type="EMBL" id="CAJ1949136.1"/>
    </source>
</evidence>
<gene>
    <name evidence="1" type="ORF">AYBTSS11_LOCUS13570</name>
</gene>
<dbReference type="PANTHER" id="PTHR35117">
    <property type="entry name" value="MYOSIN-M HEAVY PROTEIN"/>
    <property type="match status" value="1"/>
</dbReference>
<feature type="non-terminal residue" evidence="1">
    <location>
        <position position="1"/>
    </location>
</feature>
<dbReference type="Proteomes" id="UP001189624">
    <property type="component" value="Chromosome 4"/>
</dbReference>
<accession>A0AA86SA01</accession>
<sequence length="148" mass="16615">CSLLSHHTPPPSILQSFHLRSNMEPKAIASESFGRFNISPSQVASIIDHFLYANFSLTRATFQMEASSLFANSPVNQLLFDQARLEVTQEKIRVQKFWQGMENVLNTYNVSPRLTVLNDVIMNGTFVVVPPFRVCKIISGTSFLYGSS</sequence>
<dbReference type="EMBL" id="OY731401">
    <property type="protein sequence ID" value="CAJ1949136.1"/>
    <property type="molecule type" value="Genomic_DNA"/>
</dbReference>
<reference evidence="1" key="1">
    <citation type="submission" date="2023-10" db="EMBL/GenBank/DDBJ databases">
        <authorList>
            <person name="Domelevo Entfellner J.-B."/>
        </authorList>
    </citation>
    <scope>NUCLEOTIDE SEQUENCE</scope>
</reference>
<evidence type="ECO:0000313" key="2">
    <source>
        <dbReference type="Proteomes" id="UP001189624"/>
    </source>
</evidence>
<protein>
    <submittedName>
        <fullName evidence="1">Uncharacterized protein</fullName>
    </submittedName>
</protein>
<organism evidence="1 2">
    <name type="scientific">Sphenostylis stenocarpa</name>
    <dbReference type="NCBI Taxonomy" id="92480"/>
    <lineage>
        <taxon>Eukaryota</taxon>
        <taxon>Viridiplantae</taxon>
        <taxon>Streptophyta</taxon>
        <taxon>Embryophyta</taxon>
        <taxon>Tracheophyta</taxon>
        <taxon>Spermatophyta</taxon>
        <taxon>Magnoliopsida</taxon>
        <taxon>eudicotyledons</taxon>
        <taxon>Gunneridae</taxon>
        <taxon>Pentapetalae</taxon>
        <taxon>rosids</taxon>
        <taxon>fabids</taxon>
        <taxon>Fabales</taxon>
        <taxon>Fabaceae</taxon>
        <taxon>Papilionoideae</taxon>
        <taxon>50 kb inversion clade</taxon>
        <taxon>NPAAA clade</taxon>
        <taxon>indigoferoid/millettioid clade</taxon>
        <taxon>Phaseoleae</taxon>
        <taxon>Sphenostylis</taxon>
    </lineage>
</organism>
<dbReference type="PANTHER" id="PTHR35117:SF1">
    <property type="entry name" value="MYOSIN-M HEAVY PROTEIN"/>
    <property type="match status" value="1"/>
</dbReference>
<name>A0AA86SA01_9FABA</name>
<proteinExistence type="predicted"/>
<dbReference type="AlphaFoldDB" id="A0AA86SA01"/>